<sequence length="267" mass="29764">MYLARNFRIIKAPLTRFIHVTHSLYAGHSKWANIKHKKAANDAAKAAISFKMSSKITMLAKIGGSDLSQNVQLSNALDQAKSLNIPKKVLENAVKRGTGELKTSEKMETVVYEGIAPGGVAVMIEAITDNKNRTLGYLRPCFNKFNTSMTPTGYMFEKKGMLLIDIGDTDFDTVFETLVELGCEDVSEVEDDETNLVEVITDPADIGRVGNHLKQLYKIKEMQIGYIPIPDMATKITDSDTRANYEKFLRSVDDIDDVSQIYTNLIE</sequence>
<comment type="caution">
    <text evidence="5">The sequence shown here is derived from an EMBL/GenBank/DDBJ whole genome shotgun (WGS) entry which is preliminary data.</text>
</comment>
<reference evidence="5" key="2">
    <citation type="submission" date="2021-01" db="EMBL/GenBank/DDBJ databases">
        <authorList>
            <person name="Schikora-Tamarit M.A."/>
        </authorList>
    </citation>
    <scope>NUCLEOTIDE SEQUENCE</scope>
    <source>
        <strain evidence="5">CBS6075</strain>
    </source>
</reference>
<dbReference type="FunFam" id="1.10.10.200:FF:000002">
    <property type="entry name" value="Probable transcriptional regulatory protein CLM62_37755"/>
    <property type="match status" value="1"/>
</dbReference>
<dbReference type="EMBL" id="JAEUBE010000439">
    <property type="protein sequence ID" value="KAH3661563.1"/>
    <property type="molecule type" value="Genomic_DNA"/>
</dbReference>
<dbReference type="RefSeq" id="XP_046058676.1">
    <property type="nucleotide sequence ID" value="XM_046207696.1"/>
</dbReference>
<dbReference type="PANTHER" id="PTHR12532:SF0">
    <property type="entry name" value="TRANSLATIONAL ACTIVATOR OF CYTOCHROME C OXIDASE 1"/>
    <property type="match status" value="1"/>
</dbReference>
<feature type="domain" description="TACO1/YebC-like N-terminal" evidence="4">
    <location>
        <begin position="29"/>
        <end position="100"/>
    </location>
</feature>
<evidence type="ECO:0000259" key="4">
    <source>
        <dbReference type="Pfam" id="PF20772"/>
    </source>
</evidence>
<accession>A0A9P8T0A3</accession>
<dbReference type="Gene3D" id="1.10.10.200">
    <property type="match status" value="1"/>
</dbReference>
<evidence type="ECO:0000313" key="6">
    <source>
        <dbReference type="Proteomes" id="UP000769157"/>
    </source>
</evidence>
<comment type="similarity">
    <text evidence="2">Belongs to the TACO1 family.</text>
</comment>
<comment type="subcellular location">
    <subcellularLocation>
        <location evidence="1">Mitochondrion</location>
    </subcellularLocation>
</comment>
<keyword evidence="6" id="KW-1185">Reference proteome</keyword>
<gene>
    <name evidence="5" type="ORF">OGAPHI_006411</name>
</gene>
<dbReference type="OrthoDB" id="2017544at2759"/>
<name>A0A9P8T0A3_9ASCO</name>
<organism evidence="5 6">
    <name type="scientific">Ogataea philodendri</name>
    <dbReference type="NCBI Taxonomy" id="1378263"/>
    <lineage>
        <taxon>Eukaryota</taxon>
        <taxon>Fungi</taxon>
        <taxon>Dikarya</taxon>
        <taxon>Ascomycota</taxon>
        <taxon>Saccharomycotina</taxon>
        <taxon>Pichiomycetes</taxon>
        <taxon>Pichiales</taxon>
        <taxon>Pichiaceae</taxon>
        <taxon>Ogataea</taxon>
    </lineage>
</organism>
<dbReference type="GO" id="GO:0005739">
    <property type="term" value="C:mitochondrion"/>
    <property type="evidence" value="ECO:0007669"/>
    <property type="project" value="UniProtKB-SubCell"/>
</dbReference>
<dbReference type="Pfam" id="PF01709">
    <property type="entry name" value="Transcrip_reg"/>
    <property type="match status" value="1"/>
</dbReference>
<feature type="domain" description="TACO1/YebC-like second and third" evidence="3">
    <location>
        <begin position="107"/>
        <end position="265"/>
    </location>
</feature>
<evidence type="ECO:0000259" key="3">
    <source>
        <dbReference type="Pfam" id="PF01709"/>
    </source>
</evidence>
<proteinExistence type="inferred from homology"/>
<dbReference type="AlphaFoldDB" id="A0A9P8T0A3"/>
<dbReference type="InterPro" id="IPR026564">
    <property type="entry name" value="Transcrip_reg_TACO1-like_dom3"/>
</dbReference>
<dbReference type="Gene3D" id="3.30.70.980">
    <property type="match status" value="2"/>
</dbReference>
<dbReference type="InterPro" id="IPR048300">
    <property type="entry name" value="TACO1_YebC-like_2nd/3rd_dom"/>
</dbReference>
<dbReference type="InterPro" id="IPR017856">
    <property type="entry name" value="Integrase-like_N"/>
</dbReference>
<dbReference type="InterPro" id="IPR029072">
    <property type="entry name" value="YebC-like"/>
</dbReference>
<dbReference type="HAMAP" id="MF_00693">
    <property type="entry name" value="Transcrip_reg_TACO1"/>
    <property type="match status" value="1"/>
</dbReference>
<evidence type="ECO:0000256" key="1">
    <source>
        <dbReference type="ARBA" id="ARBA00004173"/>
    </source>
</evidence>
<reference evidence="5" key="1">
    <citation type="journal article" date="2021" name="Open Biol.">
        <title>Shared evolutionary footprints suggest mitochondrial oxidative damage underlies multiple complex I losses in fungi.</title>
        <authorList>
            <person name="Schikora-Tamarit M.A."/>
            <person name="Marcet-Houben M."/>
            <person name="Nosek J."/>
            <person name="Gabaldon T."/>
        </authorList>
    </citation>
    <scope>NUCLEOTIDE SEQUENCE</scope>
    <source>
        <strain evidence="5">CBS6075</strain>
    </source>
</reference>
<dbReference type="Pfam" id="PF20772">
    <property type="entry name" value="TACO1_YebC_N"/>
    <property type="match status" value="1"/>
</dbReference>
<dbReference type="InterPro" id="IPR049083">
    <property type="entry name" value="TACO1_YebC_N"/>
</dbReference>
<dbReference type="GeneID" id="70238375"/>
<evidence type="ECO:0008006" key="7">
    <source>
        <dbReference type="Google" id="ProtNLM"/>
    </source>
</evidence>
<protein>
    <recommendedName>
        <fullName evidence="7">Transcriptional regulatory protein</fullName>
    </recommendedName>
</protein>
<dbReference type="Proteomes" id="UP000769157">
    <property type="component" value="Unassembled WGS sequence"/>
</dbReference>
<dbReference type="InterPro" id="IPR002876">
    <property type="entry name" value="Transcrip_reg_TACO1-like"/>
</dbReference>
<dbReference type="PANTHER" id="PTHR12532">
    <property type="entry name" value="TRANSLATIONAL ACTIVATOR OF CYTOCHROME C OXIDASE 1"/>
    <property type="match status" value="1"/>
</dbReference>
<dbReference type="SUPFAM" id="SSF75625">
    <property type="entry name" value="YebC-like"/>
    <property type="match status" value="1"/>
</dbReference>
<evidence type="ECO:0000256" key="2">
    <source>
        <dbReference type="ARBA" id="ARBA00008724"/>
    </source>
</evidence>
<evidence type="ECO:0000313" key="5">
    <source>
        <dbReference type="EMBL" id="KAH3661563.1"/>
    </source>
</evidence>